<comment type="caution">
    <text evidence="2">The sequence shown here is derived from an EMBL/GenBank/DDBJ whole genome shotgun (WGS) entry which is preliminary data.</text>
</comment>
<name>A0A833Z756_9CHIR</name>
<organism evidence="2 3">
    <name type="scientific">Phyllostomus discolor</name>
    <name type="common">pale spear-nosed bat</name>
    <dbReference type="NCBI Taxonomy" id="89673"/>
    <lineage>
        <taxon>Eukaryota</taxon>
        <taxon>Metazoa</taxon>
        <taxon>Chordata</taxon>
        <taxon>Craniata</taxon>
        <taxon>Vertebrata</taxon>
        <taxon>Euteleostomi</taxon>
        <taxon>Mammalia</taxon>
        <taxon>Eutheria</taxon>
        <taxon>Laurasiatheria</taxon>
        <taxon>Chiroptera</taxon>
        <taxon>Yangochiroptera</taxon>
        <taxon>Phyllostomidae</taxon>
        <taxon>Phyllostominae</taxon>
        <taxon>Phyllostomus</taxon>
    </lineage>
</organism>
<evidence type="ECO:0000313" key="2">
    <source>
        <dbReference type="EMBL" id="KAF6086240.1"/>
    </source>
</evidence>
<proteinExistence type="predicted"/>
<dbReference type="AlphaFoldDB" id="A0A833Z756"/>
<protein>
    <submittedName>
        <fullName evidence="2">Uncharacterized protein</fullName>
    </submittedName>
</protein>
<dbReference type="EMBL" id="JABVXQ010000011">
    <property type="protein sequence ID" value="KAF6086240.1"/>
    <property type="molecule type" value="Genomic_DNA"/>
</dbReference>
<feature type="region of interest" description="Disordered" evidence="1">
    <location>
        <begin position="113"/>
        <end position="134"/>
    </location>
</feature>
<evidence type="ECO:0000313" key="3">
    <source>
        <dbReference type="Proteomes" id="UP000664940"/>
    </source>
</evidence>
<accession>A0A833Z756</accession>
<feature type="compositionally biased region" description="Polar residues" evidence="1">
    <location>
        <begin position="25"/>
        <end position="36"/>
    </location>
</feature>
<sequence length="271" mass="28460">MRGDGAVSRGLSPVPPLTTGPLGWSTLNPETPSVSGPTFCPDPSPRAQSSPAQGNPVCKARRTDIGRGRRGSQMPPHHTHLSSPRSQPRAWSEPPRVLVTLLAWGGWSVPLPGGQRSSESREFQGPRASAPPLGLSPVVPVVPRLWPQGLGSRCRLSPRIDADTEGDLDPPQEVGPALGAPQVRVGSCAARLVSCLPPAPPTAPARSTHVSGDCPPRPGSPLASATRRAPRSRHRPAQGGGFAFVPVKTVHTQAIRTRAACRDAPERVILV</sequence>
<dbReference type="Proteomes" id="UP000664940">
    <property type="component" value="Unassembled WGS sequence"/>
</dbReference>
<reference evidence="2 3" key="1">
    <citation type="journal article" date="2020" name="Nature">
        <title>Six reference-quality genomes reveal evolution of bat adaptations.</title>
        <authorList>
            <person name="Jebb D."/>
            <person name="Huang Z."/>
            <person name="Pippel M."/>
            <person name="Hughes G.M."/>
            <person name="Lavrichenko K."/>
            <person name="Devanna P."/>
            <person name="Winkler S."/>
            <person name="Jermiin L.S."/>
            <person name="Skirmuntt E.C."/>
            <person name="Katzourakis A."/>
            <person name="Burkitt-Gray L."/>
            <person name="Ray D.A."/>
            <person name="Sullivan K.A.M."/>
            <person name="Roscito J.G."/>
            <person name="Kirilenko B.M."/>
            <person name="Davalos L.M."/>
            <person name="Corthals A.P."/>
            <person name="Power M.L."/>
            <person name="Jones G."/>
            <person name="Ransome R.D."/>
            <person name="Dechmann D.K.N."/>
            <person name="Locatelli A.G."/>
            <person name="Puechmaille S.J."/>
            <person name="Fedrigo O."/>
            <person name="Jarvis E.D."/>
            <person name="Hiller M."/>
            <person name="Vernes S.C."/>
            <person name="Myers E.W."/>
            <person name="Teeling E.C."/>
        </authorList>
    </citation>
    <scope>NUCLEOTIDE SEQUENCE [LARGE SCALE GENOMIC DNA]</scope>
    <source>
        <strain evidence="2">Bat1K_MPI-CBG_1</strain>
    </source>
</reference>
<gene>
    <name evidence="2" type="ORF">HJG60_008435</name>
</gene>
<feature type="region of interest" description="Disordered" evidence="1">
    <location>
        <begin position="1"/>
        <end position="92"/>
    </location>
</feature>
<evidence type="ECO:0000256" key="1">
    <source>
        <dbReference type="SAM" id="MobiDB-lite"/>
    </source>
</evidence>
<feature type="region of interest" description="Disordered" evidence="1">
    <location>
        <begin position="200"/>
        <end position="243"/>
    </location>
</feature>